<sequence>MNSSFYITVATALAVALFCVLGFLVYKKPRPVEPSSSLISSPPSRPSSKVEESFLSLITRSREASQSVLSSFERLRNQRSPLFCSRRTTLRLAGVSTSWWRL</sequence>
<reference evidence="2" key="1">
    <citation type="submission" date="2021-01" db="EMBL/GenBank/DDBJ databases">
        <authorList>
            <consortium name="Genoscope - CEA"/>
            <person name="William W."/>
        </authorList>
    </citation>
    <scope>NUCLEOTIDE SEQUENCE</scope>
</reference>
<evidence type="ECO:0000313" key="2">
    <source>
        <dbReference type="EMBL" id="CAF2042716.1"/>
    </source>
</evidence>
<organism evidence="2">
    <name type="scientific">Brassica napus</name>
    <name type="common">Rape</name>
    <dbReference type="NCBI Taxonomy" id="3708"/>
    <lineage>
        <taxon>Eukaryota</taxon>
        <taxon>Viridiplantae</taxon>
        <taxon>Streptophyta</taxon>
        <taxon>Embryophyta</taxon>
        <taxon>Tracheophyta</taxon>
        <taxon>Spermatophyta</taxon>
        <taxon>Magnoliopsida</taxon>
        <taxon>eudicotyledons</taxon>
        <taxon>Gunneridae</taxon>
        <taxon>Pentapetalae</taxon>
        <taxon>rosids</taxon>
        <taxon>malvids</taxon>
        <taxon>Brassicales</taxon>
        <taxon>Brassicaceae</taxon>
        <taxon>Brassiceae</taxon>
        <taxon>Brassica</taxon>
    </lineage>
</organism>
<proteinExistence type="predicted"/>
<keyword evidence="1" id="KW-0812">Transmembrane</keyword>
<gene>
    <name evidence="2" type="ORF">DARMORV10_A09P27000.1</name>
</gene>
<keyword evidence="1" id="KW-0472">Membrane</keyword>
<keyword evidence="1" id="KW-1133">Transmembrane helix</keyword>
<feature type="transmembrane region" description="Helical" evidence="1">
    <location>
        <begin position="6"/>
        <end position="26"/>
    </location>
</feature>
<accession>A0A816P108</accession>
<evidence type="ECO:0000256" key="1">
    <source>
        <dbReference type="SAM" id="Phobius"/>
    </source>
</evidence>
<dbReference type="Proteomes" id="UP001295469">
    <property type="component" value="Chromosome A09"/>
</dbReference>
<protein>
    <submittedName>
        <fullName evidence="2">(rape) hypothetical protein</fullName>
    </submittedName>
</protein>
<dbReference type="AlphaFoldDB" id="A0A816P108"/>
<dbReference type="EMBL" id="HG994363">
    <property type="protein sequence ID" value="CAF2042716.1"/>
    <property type="molecule type" value="Genomic_DNA"/>
</dbReference>
<name>A0A816P108_BRANA</name>